<keyword evidence="2" id="KW-1185">Reference proteome</keyword>
<sequence>MLTRTEEAGREGSVGKVTAGRELHRHGPQSRGGQLFQDQPLSLFIIVSSLPARHTNLQPAIDRAQTGTRGGLPALVLRPNGGWGRTWSLTPSQPPHYIGPTATSVSQTVNLH</sequence>
<protein>
    <submittedName>
        <fullName evidence="1">Uncharacterized protein</fullName>
    </submittedName>
</protein>
<gene>
    <name evidence="1" type="ORF">DPEC_G00332640</name>
</gene>
<comment type="caution">
    <text evidence="1">The sequence shown here is derived from an EMBL/GenBank/DDBJ whole genome shotgun (WGS) entry which is preliminary data.</text>
</comment>
<evidence type="ECO:0000313" key="2">
    <source>
        <dbReference type="Proteomes" id="UP001157502"/>
    </source>
</evidence>
<accession>A0ACC2F661</accession>
<organism evidence="1 2">
    <name type="scientific">Dallia pectoralis</name>
    <name type="common">Alaska blackfish</name>
    <dbReference type="NCBI Taxonomy" id="75939"/>
    <lineage>
        <taxon>Eukaryota</taxon>
        <taxon>Metazoa</taxon>
        <taxon>Chordata</taxon>
        <taxon>Craniata</taxon>
        <taxon>Vertebrata</taxon>
        <taxon>Euteleostomi</taxon>
        <taxon>Actinopterygii</taxon>
        <taxon>Neopterygii</taxon>
        <taxon>Teleostei</taxon>
        <taxon>Protacanthopterygii</taxon>
        <taxon>Esociformes</taxon>
        <taxon>Umbridae</taxon>
        <taxon>Dallia</taxon>
    </lineage>
</organism>
<dbReference type="EMBL" id="CM055760">
    <property type="protein sequence ID" value="KAJ7986846.1"/>
    <property type="molecule type" value="Genomic_DNA"/>
</dbReference>
<reference evidence="1" key="1">
    <citation type="submission" date="2021-05" db="EMBL/GenBank/DDBJ databases">
        <authorList>
            <person name="Pan Q."/>
            <person name="Jouanno E."/>
            <person name="Zahm M."/>
            <person name="Klopp C."/>
            <person name="Cabau C."/>
            <person name="Louis A."/>
            <person name="Berthelot C."/>
            <person name="Parey E."/>
            <person name="Roest Crollius H."/>
            <person name="Montfort J."/>
            <person name="Robinson-Rechavi M."/>
            <person name="Bouchez O."/>
            <person name="Lampietro C."/>
            <person name="Lopez Roques C."/>
            <person name="Donnadieu C."/>
            <person name="Postlethwait J."/>
            <person name="Bobe J."/>
            <person name="Dillon D."/>
            <person name="Chandos A."/>
            <person name="von Hippel F."/>
            <person name="Guiguen Y."/>
        </authorList>
    </citation>
    <scope>NUCLEOTIDE SEQUENCE</scope>
    <source>
        <strain evidence="1">YG-Jan2019</strain>
    </source>
</reference>
<name>A0ACC2F661_DALPE</name>
<evidence type="ECO:0000313" key="1">
    <source>
        <dbReference type="EMBL" id="KAJ7986846.1"/>
    </source>
</evidence>
<proteinExistence type="predicted"/>
<dbReference type="Proteomes" id="UP001157502">
    <property type="component" value="Chromosome 33"/>
</dbReference>